<organism evidence="7 8">
    <name type="scientific">Sulfitobacter donghicola DSW-25 = KCTC 12864 = JCM 14565</name>
    <dbReference type="NCBI Taxonomy" id="1300350"/>
    <lineage>
        <taxon>Bacteria</taxon>
        <taxon>Pseudomonadati</taxon>
        <taxon>Pseudomonadota</taxon>
        <taxon>Alphaproteobacteria</taxon>
        <taxon>Rhodobacterales</taxon>
        <taxon>Roseobacteraceae</taxon>
        <taxon>Sulfitobacter</taxon>
    </lineage>
</organism>
<dbReference type="OrthoDB" id="9790048at2"/>
<dbReference type="InterPro" id="IPR006664">
    <property type="entry name" value="OMP_bac"/>
</dbReference>
<evidence type="ECO:0000313" key="7">
    <source>
        <dbReference type="EMBL" id="KEJ87855.1"/>
    </source>
</evidence>
<dbReference type="InterPro" id="IPR006665">
    <property type="entry name" value="OmpA-like"/>
</dbReference>
<protein>
    <recommendedName>
        <fullName evidence="6">OmpA-like domain-containing protein</fullName>
    </recommendedName>
</protein>
<accession>A0A073IE59</accession>
<evidence type="ECO:0000256" key="1">
    <source>
        <dbReference type="ARBA" id="ARBA00004370"/>
    </source>
</evidence>
<dbReference type="Gene3D" id="3.30.1330.60">
    <property type="entry name" value="OmpA-like domain"/>
    <property type="match status" value="1"/>
</dbReference>
<dbReference type="eggNOG" id="COG2885">
    <property type="taxonomic scope" value="Bacteria"/>
</dbReference>
<dbReference type="PRINTS" id="PR01021">
    <property type="entry name" value="OMPADOMAIN"/>
</dbReference>
<dbReference type="CDD" id="cd07185">
    <property type="entry name" value="OmpA_C-like"/>
    <property type="match status" value="1"/>
</dbReference>
<evidence type="ECO:0000256" key="4">
    <source>
        <dbReference type="PROSITE-ProRule" id="PRU00473"/>
    </source>
</evidence>
<dbReference type="PANTHER" id="PTHR30570">
    <property type="entry name" value="PERIPLASMIC PHOSPHATE BINDING COMPONENT OF PHOSPHATE ABC TRANSPORTER"/>
    <property type="match status" value="1"/>
</dbReference>
<name>A0A073IE59_9RHOB</name>
<evidence type="ECO:0000256" key="3">
    <source>
        <dbReference type="ARBA" id="ARBA00023136"/>
    </source>
</evidence>
<dbReference type="Pfam" id="PF00691">
    <property type="entry name" value="OmpA"/>
    <property type="match status" value="1"/>
</dbReference>
<feature type="domain" description="OmpA-like" evidence="6">
    <location>
        <begin position="396"/>
        <end position="515"/>
    </location>
</feature>
<keyword evidence="3 4" id="KW-0472">Membrane</keyword>
<reference evidence="7 8" key="1">
    <citation type="submission" date="2014-01" db="EMBL/GenBank/DDBJ databases">
        <title>Sulfitobacter donghicola JCM 14565 Genome Sequencing.</title>
        <authorList>
            <person name="Lai Q."/>
            <person name="Hong Z."/>
        </authorList>
    </citation>
    <scope>NUCLEOTIDE SEQUENCE [LARGE SCALE GENOMIC DNA]</scope>
    <source>
        <strain evidence="7 8">JCM 14565</strain>
    </source>
</reference>
<dbReference type="AlphaFoldDB" id="A0A073IE59"/>
<dbReference type="Gene3D" id="3.40.190.10">
    <property type="entry name" value="Periplasmic binding protein-like II"/>
    <property type="match status" value="2"/>
</dbReference>
<evidence type="ECO:0000259" key="6">
    <source>
        <dbReference type="PROSITE" id="PS51123"/>
    </source>
</evidence>
<dbReference type="STRING" id="1300350.Z948_3589"/>
<dbReference type="SUPFAM" id="SSF53850">
    <property type="entry name" value="Periplasmic binding protein-like II"/>
    <property type="match status" value="1"/>
</dbReference>
<dbReference type="RefSeq" id="WP_025060838.1">
    <property type="nucleotide sequence ID" value="NZ_JASF01000009.1"/>
</dbReference>
<feature type="signal peptide" evidence="5">
    <location>
        <begin position="1"/>
        <end position="20"/>
    </location>
</feature>
<dbReference type="InterPro" id="IPR050811">
    <property type="entry name" value="Phosphate_ABC_transporter"/>
</dbReference>
<evidence type="ECO:0000313" key="8">
    <source>
        <dbReference type="Proteomes" id="UP000027734"/>
    </source>
</evidence>
<comment type="caution">
    <text evidence="7">The sequence shown here is derived from an EMBL/GenBank/DDBJ whole genome shotgun (WGS) entry which is preliminary data.</text>
</comment>
<evidence type="ECO:0000256" key="5">
    <source>
        <dbReference type="SAM" id="SignalP"/>
    </source>
</evidence>
<keyword evidence="2 5" id="KW-0732">Signal</keyword>
<dbReference type="eggNOG" id="COG0226">
    <property type="taxonomic scope" value="Bacteria"/>
</dbReference>
<proteinExistence type="predicted"/>
<dbReference type="InterPro" id="IPR024370">
    <property type="entry name" value="PBP_domain"/>
</dbReference>
<dbReference type="EMBL" id="JAMC01000013">
    <property type="protein sequence ID" value="KEJ87855.1"/>
    <property type="molecule type" value="Genomic_DNA"/>
</dbReference>
<dbReference type="PANTHER" id="PTHR30570:SF1">
    <property type="entry name" value="PHOSPHATE-BINDING PROTEIN PSTS"/>
    <property type="match status" value="1"/>
</dbReference>
<dbReference type="Proteomes" id="UP000027734">
    <property type="component" value="Unassembled WGS sequence"/>
</dbReference>
<dbReference type="Pfam" id="PF12849">
    <property type="entry name" value="PBP_like_2"/>
    <property type="match status" value="1"/>
</dbReference>
<dbReference type="SUPFAM" id="SSF103088">
    <property type="entry name" value="OmpA-like"/>
    <property type="match status" value="1"/>
</dbReference>
<sequence>MKHTFAAATCLAMLPFAAFAEQVTISSPDGATSIVGELLSFDDDTYVLETSIGELRLSREWTTCEGAGCPIVASDLELSIAANAANTSQLLQKLVGGFVSTKGLSGAPTEQSSDTQTRIELADSTGANAAGTVDINVQPIEAGFEQLGAGSVDMFLSTTLVPAAIAEANIANGQVDLRDEARERVIALDAVVPIVHPDNPVRSVSLENLAQIAGGRITNWAELGGDDAPIRMLLPAEGSSLDQALGELVLEPNRIRLRRTAERAESESQAAAAVVEDVNAITVTSLSGRGGGEVLPIRQSCGPLAYASDFAIKAEEYPLSQRVYAYTADEKQEPFKAGFVDYMSSKEAQPLIEELGFVGQTIVTQPVSLQGTRMTSAILSAASADTLGVVQTFARDLATADRLSTTFRFTSASSDLDTKSRTDLERMVAYLNSEEAANREILVIGFSDNVGRYDLNERLALLRATSVKDALIAVPGGGALTDRITTSAYGPLAPVGCNDTANGRESNRRVEVWLR</sequence>
<dbReference type="GO" id="GO:0016020">
    <property type="term" value="C:membrane"/>
    <property type="evidence" value="ECO:0007669"/>
    <property type="project" value="UniProtKB-SubCell"/>
</dbReference>
<keyword evidence="8" id="KW-1185">Reference proteome</keyword>
<gene>
    <name evidence="7" type="ORF">DSW25_04765</name>
</gene>
<comment type="subcellular location">
    <subcellularLocation>
        <location evidence="1">Membrane</location>
    </subcellularLocation>
</comment>
<feature type="chain" id="PRO_5001689521" description="OmpA-like domain-containing protein" evidence="5">
    <location>
        <begin position="21"/>
        <end position="515"/>
    </location>
</feature>
<dbReference type="PROSITE" id="PS51123">
    <property type="entry name" value="OMPA_2"/>
    <property type="match status" value="1"/>
</dbReference>
<dbReference type="InterPro" id="IPR036737">
    <property type="entry name" value="OmpA-like_sf"/>
</dbReference>
<evidence type="ECO:0000256" key="2">
    <source>
        <dbReference type="ARBA" id="ARBA00022729"/>
    </source>
</evidence>